<protein>
    <submittedName>
        <fullName evidence="1">Uncharacterized protein</fullName>
    </submittedName>
</protein>
<name>A0AAD6QCD8_9ROSI</name>
<organism evidence="1 2">
    <name type="scientific">Populus alba x Populus x berolinensis</name>
    <dbReference type="NCBI Taxonomy" id="444605"/>
    <lineage>
        <taxon>Eukaryota</taxon>
        <taxon>Viridiplantae</taxon>
        <taxon>Streptophyta</taxon>
        <taxon>Embryophyta</taxon>
        <taxon>Tracheophyta</taxon>
        <taxon>Spermatophyta</taxon>
        <taxon>Magnoliopsida</taxon>
        <taxon>eudicotyledons</taxon>
        <taxon>Gunneridae</taxon>
        <taxon>Pentapetalae</taxon>
        <taxon>rosids</taxon>
        <taxon>fabids</taxon>
        <taxon>Malpighiales</taxon>
        <taxon>Salicaceae</taxon>
        <taxon>Saliceae</taxon>
        <taxon>Populus</taxon>
    </lineage>
</organism>
<comment type="caution">
    <text evidence="1">The sequence shown here is derived from an EMBL/GenBank/DDBJ whole genome shotgun (WGS) entry which is preliminary data.</text>
</comment>
<keyword evidence="2" id="KW-1185">Reference proteome</keyword>
<evidence type="ECO:0000313" key="2">
    <source>
        <dbReference type="Proteomes" id="UP001164929"/>
    </source>
</evidence>
<evidence type="ECO:0000313" key="1">
    <source>
        <dbReference type="EMBL" id="KAJ6984938.1"/>
    </source>
</evidence>
<gene>
    <name evidence="1" type="ORF">NC653_023051</name>
</gene>
<accession>A0AAD6QCD8</accession>
<dbReference type="EMBL" id="JAQIZT010000009">
    <property type="protein sequence ID" value="KAJ6984938.1"/>
    <property type="molecule type" value="Genomic_DNA"/>
</dbReference>
<dbReference type="Proteomes" id="UP001164929">
    <property type="component" value="Chromosome 9"/>
</dbReference>
<dbReference type="AlphaFoldDB" id="A0AAD6QCD8"/>
<proteinExistence type="predicted"/>
<reference evidence="1" key="1">
    <citation type="journal article" date="2023" name="Mol. Ecol. Resour.">
        <title>Chromosome-level genome assembly of a triploid poplar Populus alba 'Berolinensis'.</title>
        <authorList>
            <person name="Chen S."/>
            <person name="Yu Y."/>
            <person name="Wang X."/>
            <person name="Wang S."/>
            <person name="Zhang T."/>
            <person name="Zhou Y."/>
            <person name="He R."/>
            <person name="Meng N."/>
            <person name="Wang Y."/>
            <person name="Liu W."/>
            <person name="Liu Z."/>
            <person name="Liu J."/>
            <person name="Guo Q."/>
            <person name="Huang H."/>
            <person name="Sederoff R.R."/>
            <person name="Wang G."/>
            <person name="Qu G."/>
            <person name="Chen S."/>
        </authorList>
    </citation>
    <scope>NUCLEOTIDE SEQUENCE</scope>
    <source>
        <strain evidence="1">SC-2020</strain>
    </source>
</reference>
<sequence>MIKFARGKAPFLVKQQIVELDRSAPSHLHHLDLQTSLRLGHTQSCQGKAPGSHLLPALLVLGMESALSRYITRKGKDIGGRRAIVSFPRICPSPLRAIHYPRRPSLCPQSEIVKTSRRKRYYQSAGRVKCLHRELSFFLGEGMGPMGVVASRLGEKLFVCFILIAETVNDSFLSESQAVGFH</sequence>